<feature type="compositionally biased region" description="Basic and acidic residues" evidence="1">
    <location>
        <begin position="134"/>
        <end position="160"/>
    </location>
</feature>
<feature type="compositionally biased region" description="Acidic residues" evidence="1">
    <location>
        <begin position="94"/>
        <end position="104"/>
    </location>
</feature>
<dbReference type="EMBL" id="OE006675">
    <property type="protein sequence ID" value="CAD7462807.1"/>
    <property type="molecule type" value="Genomic_DNA"/>
</dbReference>
<gene>
    <name evidence="2" type="ORF">TTEB3V08_LOCUS10697</name>
</gene>
<dbReference type="AlphaFoldDB" id="A0A7R9IQM6"/>
<feature type="compositionally biased region" description="Basic residues" evidence="1">
    <location>
        <begin position="124"/>
        <end position="133"/>
    </location>
</feature>
<evidence type="ECO:0000256" key="1">
    <source>
        <dbReference type="SAM" id="MobiDB-lite"/>
    </source>
</evidence>
<proteinExistence type="predicted"/>
<accession>A0A7R9IQM6</accession>
<protein>
    <submittedName>
        <fullName evidence="2">Uncharacterized protein</fullName>
    </submittedName>
</protein>
<name>A0A7R9IQM6_9NEOP</name>
<feature type="region of interest" description="Disordered" evidence="1">
    <location>
        <begin position="82"/>
        <end position="160"/>
    </location>
</feature>
<sequence length="160" mass="18829">MDNPNGLLLSRIHTLVIRPRSFNFQYDSRKCGKNIRFHVRIFVVLTQQRTFSRIETVDYHTSNNHEFILEYRASELPQRQRHFRNTRMSSDAFQDGEENSESELQESFLLHLPVERGGGGVRQNKGKSQHKTKRDGTARRLKNSGEELRSIEKDPEQKFL</sequence>
<evidence type="ECO:0000313" key="2">
    <source>
        <dbReference type="EMBL" id="CAD7462807.1"/>
    </source>
</evidence>
<reference evidence="2" key="1">
    <citation type="submission" date="2020-11" db="EMBL/GenBank/DDBJ databases">
        <authorList>
            <person name="Tran Van P."/>
        </authorList>
    </citation>
    <scope>NUCLEOTIDE SEQUENCE</scope>
</reference>
<organism evidence="2">
    <name type="scientific">Timema tahoe</name>
    <dbReference type="NCBI Taxonomy" id="61484"/>
    <lineage>
        <taxon>Eukaryota</taxon>
        <taxon>Metazoa</taxon>
        <taxon>Ecdysozoa</taxon>
        <taxon>Arthropoda</taxon>
        <taxon>Hexapoda</taxon>
        <taxon>Insecta</taxon>
        <taxon>Pterygota</taxon>
        <taxon>Neoptera</taxon>
        <taxon>Polyneoptera</taxon>
        <taxon>Phasmatodea</taxon>
        <taxon>Timematodea</taxon>
        <taxon>Timematoidea</taxon>
        <taxon>Timematidae</taxon>
        <taxon>Timema</taxon>
    </lineage>
</organism>